<feature type="compositionally biased region" description="Low complexity" evidence="1">
    <location>
        <begin position="110"/>
        <end position="125"/>
    </location>
</feature>
<feature type="region of interest" description="Disordered" evidence="1">
    <location>
        <begin position="1"/>
        <end position="163"/>
    </location>
</feature>
<evidence type="ECO:0000256" key="1">
    <source>
        <dbReference type="SAM" id="MobiDB-lite"/>
    </source>
</evidence>
<comment type="caution">
    <text evidence="2">The sequence shown here is derived from an EMBL/GenBank/DDBJ whole genome shotgun (WGS) entry which is preliminary data.</text>
</comment>
<feature type="compositionally biased region" description="Basic and acidic residues" evidence="1">
    <location>
        <begin position="1"/>
        <end position="17"/>
    </location>
</feature>
<dbReference type="AlphaFoldDB" id="A0AAP0IQ78"/>
<keyword evidence="3" id="KW-1185">Reference proteome</keyword>
<accession>A0AAP0IQ78</accession>
<reference evidence="2 3" key="1">
    <citation type="submission" date="2024-01" db="EMBL/GenBank/DDBJ databases">
        <title>Genome assemblies of Stephania.</title>
        <authorList>
            <person name="Yang L."/>
        </authorList>
    </citation>
    <scope>NUCLEOTIDE SEQUENCE [LARGE SCALE GENOMIC DNA]</scope>
    <source>
        <strain evidence="2">JXDWG</strain>
        <tissue evidence="2">Leaf</tissue>
    </source>
</reference>
<sequence length="240" mass="26902">MAERGEPPRRRGRRDDVDGGCGRVRRDVAAVDQPEASTNVDGASGSSEDEQERRTSSADGGSRATRRPRTAVPATRRWRDCGDDDERRCNSGQRRTRRWRDCEGRRRAAARSTTPARTRTPARGSDAGKEEERWISSGSGAVNGVEQRRGGALPDRSIPDETQQQWTTRHDFDEALFRDGLLAKKTRGVGHGTYEAIVGCRVRISRSERDVLRTICDFSRPTIQQGEGSTARRYHLRIPE</sequence>
<name>A0AAP0IQ78_9MAGN</name>
<feature type="compositionally biased region" description="Basic and acidic residues" evidence="1">
    <location>
        <begin position="77"/>
        <end position="89"/>
    </location>
</feature>
<organism evidence="2 3">
    <name type="scientific">Stephania cephalantha</name>
    <dbReference type="NCBI Taxonomy" id="152367"/>
    <lineage>
        <taxon>Eukaryota</taxon>
        <taxon>Viridiplantae</taxon>
        <taxon>Streptophyta</taxon>
        <taxon>Embryophyta</taxon>
        <taxon>Tracheophyta</taxon>
        <taxon>Spermatophyta</taxon>
        <taxon>Magnoliopsida</taxon>
        <taxon>Ranunculales</taxon>
        <taxon>Menispermaceae</taxon>
        <taxon>Menispermoideae</taxon>
        <taxon>Cissampelideae</taxon>
        <taxon>Stephania</taxon>
    </lineage>
</organism>
<protein>
    <submittedName>
        <fullName evidence="2">Uncharacterized protein</fullName>
    </submittedName>
</protein>
<feature type="compositionally biased region" description="Polar residues" evidence="1">
    <location>
        <begin position="35"/>
        <end position="46"/>
    </location>
</feature>
<evidence type="ECO:0000313" key="3">
    <source>
        <dbReference type="Proteomes" id="UP001419268"/>
    </source>
</evidence>
<gene>
    <name evidence="2" type="ORF">Scep_017805</name>
</gene>
<proteinExistence type="predicted"/>
<dbReference type="EMBL" id="JBBNAG010000007">
    <property type="protein sequence ID" value="KAK9119712.1"/>
    <property type="molecule type" value="Genomic_DNA"/>
</dbReference>
<evidence type="ECO:0000313" key="2">
    <source>
        <dbReference type="EMBL" id="KAK9119712.1"/>
    </source>
</evidence>
<dbReference type="Proteomes" id="UP001419268">
    <property type="component" value="Unassembled WGS sequence"/>
</dbReference>